<dbReference type="NCBIfam" id="TIGR00131">
    <property type="entry name" value="gal_kin"/>
    <property type="match status" value="1"/>
</dbReference>
<evidence type="ECO:0000256" key="1">
    <source>
        <dbReference type="ARBA" id="ARBA00004947"/>
    </source>
</evidence>
<comment type="similarity">
    <text evidence="2">Belongs to the GHMP kinase family. GalK subfamily.</text>
</comment>
<dbReference type="EMBL" id="JASJQH010006937">
    <property type="protein sequence ID" value="KAK9722909.1"/>
    <property type="molecule type" value="Genomic_DNA"/>
</dbReference>
<organism evidence="14 15">
    <name type="scientific">Basidiobolus ranarum</name>
    <dbReference type="NCBI Taxonomy" id="34480"/>
    <lineage>
        <taxon>Eukaryota</taxon>
        <taxon>Fungi</taxon>
        <taxon>Fungi incertae sedis</taxon>
        <taxon>Zoopagomycota</taxon>
        <taxon>Entomophthoromycotina</taxon>
        <taxon>Basidiobolomycetes</taxon>
        <taxon>Basidiobolales</taxon>
        <taxon>Basidiobolaceae</taxon>
        <taxon>Basidiobolus</taxon>
    </lineage>
</organism>
<feature type="domain" description="GHMP kinase N-terminal" evidence="11">
    <location>
        <begin position="123"/>
        <end position="212"/>
    </location>
</feature>
<dbReference type="InterPro" id="IPR014721">
    <property type="entry name" value="Ribsml_uS5_D2-typ_fold_subgr"/>
</dbReference>
<dbReference type="PRINTS" id="PR00959">
    <property type="entry name" value="MEVGALKINASE"/>
</dbReference>
<evidence type="ECO:0000256" key="3">
    <source>
        <dbReference type="ARBA" id="ARBA00012315"/>
    </source>
</evidence>
<dbReference type="PIRSF" id="PIRSF000530">
    <property type="entry name" value="Galactokinase"/>
    <property type="match status" value="1"/>
</dbReference>
<dbReference type="PRINTS" id="PR00473">
    <property type="entry name" value="GALCTOKINASE"/>
</dbReference>
<dbReference type="PROSITE" id="PS00627">
    <property type="entry name" value="GHMP_KINASES_ATP"/>
    <property type="match status" value="1"/>
</dbReference>
<protein>
    <recommendedName>
        <fullName evidence="4">Galactokinase</fullName>
        <ecNumber evidence="3">2.7.1.6</ecNumber>
    </recommendedName>
    <alternativeName>
        <fullName evidence="9">Galactose kinase</fullName>
    </alternativeName>
</protein>
<dbReference type="InterPro" id="IPR000705">
    <property type="entry name" value="Galactokinase"/>
</dbReference>
<evidence type="ECO:0000313" key="14">
    <source>
        <dbReference type="EMBL" id="KAK9722909.1"/>
    </source>
</evidence>
<dbReference type="InterPro" id="IPR006203">
    <property type="entry name" value="GHMP_knse_ATP-bd_CS"/>
</dbReference>
<dbReference type="PANTHER" id="PTHR10457:SF7">
    <property type="entry name" value="GALACTOKINASE-RELATED"/>
    <property type="match status" value="1"/>
</dbReference>
<evidence type="ECO:0000256" key="2">
    <source>
        <dbReference type="ARBA" id="ARBA00006566"/>
    </source>
</evidence>
<evidence type="ECO:0000256" key="6">
    <source>
        <dbReference type="ARBA" id="ARBA00022741"/>
    </source>
</evidence>
<evidence type="ECO:0000259" key="11">
    <source>
        <dbReference type="Pfam" id="PF00288"/>
    </source>
</evidence>
<dbReference type="Proteomes" id="UP001479436">
    <property type="component" value="Unassembled WGS sequence"/>
</dbReference>
<accession>A0ABR2W7Y1</accession>
<comment type="caution">
    <text evidence="14">The sequence shown here is derived from an EMBL/GenBank/DDBJ whole genome shotgun (WGS) entry which is preliminary data.</text>
</comment>
<evidence type="ECO:0000256" key="4">
    <source>
        <dbReference type="ARBA" id="ARBA00019487"/>
    </source>
</evidence>
<gene>
    <name evidence="14" type="primary">GAL1_2</name>
    <name evidence="14" type="ORF">K7432_002344</name>
</gene>
<proteinExistence type="inferred from homology"/>
<dbReference type="EC" id="2.7.1.6" evidence="3"/>
<evidence type="ECO:0000259" key="13">
    <source>
        <dbReference type="Pfam" id="PF10509"/>
    </source>
</evidence>
<comment type="pathway">
    <text evidence="1">Carbohydrate metabolism; galactose metabolism.</text>
</comment>
<dbReference type="InterPro" id="IPR019539">
    <property type="entry name" value="GalKase_N"/>
</dbReference>
<dbReference type="PANTHER" id="PTHR10457">
    <property type="entry name" value="MEVALONATE KINASE/GALACTOKINASE"/>
    <property type="match status" value="1"/>
</dbReference>
<dbReference type="InterPro" id="IPR013750">
    <property type="entry name" value="GHMP_kinase_C_dom"/>
</dbReference>
<sequence>MPQDFVPVTQSLSDIYAEAKCDAQKKRYQNLVESFKSIYGVEPEFIARSPGRVNIIGEHIDYAGFPVFPMAVDRDCLIAVSTTSSDTKVHVANVDGKKYPAREFDYDTECIVHIDASIHEWTNYFKSGYKGMLEKLQLKESPAGMNCLMDGSVPSGGGMSSSAAFVCTAAMATMKANKRNLEKSEIVQIAIESERYVGVNSGGMDQTASVMSRADSATFIEFEPEFRTIPVEFPSTEPAISFVVSNTLVTADKVVSAPVCYNLRVVETSVGAMLLAKELGLLDSNPKTYKEVMDIYFTKQDEPKFTSETEQWSYRLEKMLQLVEKYIVKREGYTESEMSHAVGLSDSEFKSKFMSKFPVRAELFQLYTRAVHVFTESLRVVRFRDICESRKSSVSDSKDTFTRLGQLMNESQESCRDNFNCSCPELDELTAISRKAGAYGSRLTGAGWGGCTVSLVSEDQVETFIKTVRKEYFQKRFPNITEDEMSDVIFASRPSSGAYFYTF</sequence>
<evidence type="ECO:0000256" key="9">
    <source>
        <dbReference type="ARBA" id="ARBA00029590"/>
    </source>
</evidence>
<evidence type="ECO:0000259" key="12">
    <source>
        <dbReference type="Pfam" id="PF08544"/>
    </source>
</evidence>
<dbReference type="Gene3D" id="3.30.70.3170">
    <property type="match status" value="1"/>
</dbReference>
<evidence type="ECO:0000256" key="5">
    <source>
        <dbReference type="ARBA" id="ARBA00022679"/>
    </source>
</evidence>
<dbReference type="PROSITE" id="PS00106">
    <property type="entry name" value="GALACTOKINASE"/>
    <property type="match status" value="1"/>
</dbReference>
<dbReference type="InterPro" id="IPR006206">
    <property type="entry name" value="Mevalonate/galactokinase"/>
</dbReference>
<reference evidence="14 15" key="1">
    <citation type="submission" date="2023-04" db="EMBL/GenBank/DDBJ databases">
        <title>Genome of Basidiobolus ranarum AG-B5.</title>
        <authorList>
            <person name="Stajich J.E."/>
            <person name="Carter-House D."/>
            <person name="Gryganskyi A."/>
        </authorList>
    </citation>
    <scope>NUCLEOTIDE SEQUENCE [LARGE SCALE GENOMIC DNA]</scope>
    <source>
        <strain evidence="14 15">AG-B5</strain>
    </source>
</reference>
<evidence type="ECO:0000313" key="15">
    <source>
        <dbReference type="Proteomes" id="UP001479436"/>
    </source>
</evidence>
<dbReference type="Pfam" id="PF00288">
    <property type="entry name" value="GHMP_kinases_N"/>
    <property type="match status" value="1"/>
</dbReference>
<feature type="domain" description="GHMP kinase C-terminal" evidence="12">
    <location>
        <begin position="401"/>
        <end position="472"/>
    </location>
</feature>
<dbReference type="GO" id="GO:0004335">
    <property type="term" value="F:galactokinase activity"/>
    <property type="evidence" value="ECO:0007669"/>
    <property type="project" value="UniProtKB-EC"/>
</dbReference>
<dbReference type="InterPro" id="IPR036554">
    <property type="entry name" value="GHMP_kinase_C_sf"/>
</dbReference>
<feature type="domain" description="Galactokinase N-terminal" evidence="13">
    <location>
        <begin position="33"/>
        <end position="81"/>
    </location>
</feature>
<evidence type="ECO:0000256" key="7">
    <source>
        <dbReference type="ARBA" id="ARBA00022777"/>
    </source>
</evidence>
<dbReference type="InterPro" id="IPR019741">
    <property type="entry name" value="Galactokinase_CS"/>
</dbReference>
<dbReference type="SUPFAM" id="SSF54211">
    <property type="entry name" value="Ribosomal protein S5 domain 2-like"/>
    <property type="match status" value="1"/>
</dbReference>
<dbReference type="Pfam" id="PF10509">
    <property type="entry name" value="GalKase_gal_bdg"/>
    <property type="match status" value="1"/>
</dbReference>
<keyword evidence="6" id="KW-0547">Nucleotide-binding</keyword>
<dbReference type="InterPro" id="IPR020568">
    <property type="entry name" value="Ribosomal_Su5_D2-typ_SF"/>
</dbReference>
<name>A0ABR2W7Y1_9FUNG</name>
<keyword evidence="15" id="KW-1185">Reference proteome</keyword>
<keyword evidence="8" id="KW-0067">ATP-binding</keyword>
<evidence type="ECO:0000256" key="10">
    <source>
        <dbReference type="ARBA" id="ARBA00049538"/>
    </source>
</evidence>
<dbReference type="InterPro" id="IPR006204">
    <property type="entry name" value="GHMP_kinase_N_dom"/>
</dbReference>
<evidence type="ECO:0000256" key="8">
    <source>
        <dbReference type="ARBA" id="ARBA00022840"/>
    </source>
</evidence>
<dbReference type="Gene3D" id="3.30.230.10">
    <property type="match status" value="1"/>
</dbReference>
<dbReference type="Gene3D" id="1.20.1440.340">
    <property type="match status" value="1"/>
</dbReference>
<keyword evidence="5 14" id="KW-0808">Transferase</keyword>
<keyword evidence="7" id="KW-0418">Kinase</keyword>
<comment type="catalytic activity">
    <reaction evidence="10">
        <text>alpha-D-galactose + ATP = alpha-D-galactose 1-phosphate + ADP + H(+)</text>
        <dbReference type="Rhea" id="RHEA:13553"/>
        <dbReference type="ChEBI" id="CHEBI:15378"/>
        <dbReference type="ChEBI" id="CHEBI:28061"/>
        <dbReference type="ChEBI" id="CHEBI:30616"/>
        <dbReference type="ChEBI" id="CHEBI:58336"/>
        <dbReference type="ChEBI" id="CHEBI:456216"/>
        <dbReference type="EC" id="2.7.1.6"/>
    </reaction>
    <physiologicalReaction direction="left-to-right" evidence="10">
        <dbReference type="Rhea" id="RHEA:13554"/>
    </physiologicalReaction>
</comment>
<dbReference type="SUPFAM" id="SSF55060">
    <property type="entry name" value="GHMP Kinase, C-terminal domain"/>
    <property type="match status" value="1"/>
</dbReference>
<dbReference type="Pfam" id="PF08544">
    <property type="entry name" value="GHMP_kinases_C"/>
    <property type="match status" value="1"/>
</dbReference>